<dbReference type="Proteomes" id="UP000032233">
    <property type="component" value="Unassembled WGS sequence"/>
</dbReference>
<dbReference type="InParanoid" id="A0A0D2JV56"/>
<feature type="transmembrane region" description="Helical" evidence="1">
    <location>
        <begin position="334"/>
        <end position="351"/>
    </location>
</feature>
<feature type="transmembrane region" description="Helical" evidence="1">
    <location>
        <begin position="447"/>
        <end position="466"/>
    </location>
</feature>
<feature type="transmembrane region" description="Helical" evidence="1">
    <location>
        <begin position="64"/>
        <end position="84"/>
    </location>
</feature>
<protein>
    <recommendedName>
        <fullName evidence="4">Glycosyltransferase RgtA/B/C/D-like domain-containing protein</fullName>
    </recommendedName>
</protein>
<feature type="transmembrane region" description="Helical" evidence="1">
    <location>
        <begin position="381"/>
        <end position="400"/>
    </location>
</feature>
<comment type="caution">
    <text evidence="2">The sequence shown here is derived from an EMBL/GenBank/DDBJ whole genome shotgun (WGS) entry which is preliminary data.</text>
</comment>
<feature type="transmembrane region" description="Helical" evidence="1">
    <location>
        <begin position="148"/>
        <end position="175"/>
    </location>
</feature>
<proteinExistence type="predicted"/>
<feature type="transmembrane region" description="Helical" evidence="1">
    <location>
        <begin position="124"/>
        <end position="142"/>
    </location>
</feature>
<feature type="transmembrane region" description="Helical" evidence="1">
    <location>
        <begin position="275"/>
        <end position="294"/>
    </location>
</feature>
<dbReference type="AlphaFoldDB" id="A0A0D2JV56"/>
<name>A0A0D2JV56_9BACT</name>
<gene>
    <name evidence="2" type="ORF">X474_14515</name>
</gene>
<evidence type="ECO:0008006" key="4">
    <source>
        <dbReference type="Google" id="ProtNLM"/>
    </source>
</evidence>
<feature type="transmembrane region" description="Helical" evidence="1">
    <location>
        <begin position="306"/>
        <end position="325"/>
    </location>
</feature>
<keyword evidence="1" id="KW-0472">Membrane</keyword>
<sequence length="633" mass="70779">METKHLDQKTAWIGFSPAGWINEARHLNGISHAFPSGVTESYNKSAFMGLYPLALDYLGIPPMVMVKIMIALQIGLIAWAFISLARALKPDASPDLLFILALLVIASNAREMNLARFAASFFDGLYYIIADAMRIFALARVIKKQYLSAGVFLLASFLSHLTMGMNAALFIAAMLITPSHLLRGKSLWAGAAIFVLGALAWLFYSISPSDITGQGFPHDLWINLTRMMTYHWYPVDFGVFTSLHQTRFAQFLGFCLLIAYYLTRVRPIPRINLRLLAAFAAMALLIGLGIFYSVHTVSVTLIKLCLARASDMIVNVGLVVVVLGLDEDINSENYWISPLALAVLISPFYSVSGHPGWPVLVSLSLTLPAFRRAIKGPDRKTADTAIALGAVLIIALLFLYQATGMGRAFMSPAYTGGKEFLKTASILGGCLLIAALLARLPTPWLKLLPRAVVFMTCLVLAVSWLGEQGISRKKQKTYTAYQDVQVWANRNTAPDSLFLVDPSLGAGWREYSNRASWGTAREWLYYSWLYSSNYSLFKEGANRLKTLGINFKKYLAYDPPLKGWMKLRRRVKNRFNAMDDKWRMKLARRYGIDYFVVQKRLFRSPTRMPVVYQNDFFMVLAANLPCLPSPAGR</sequence>
<feature type="transmembrane region" description="Helical" evidence="1">
    <location>
        <begin position="247"/>
        <end position="263"/>
    </location>
</feature>
<evidence type="ECO:0000313" key="2">
    <source>
        <dbReference type="EMBL" id="KIX13440.1"/>
    </source>
</evidence>
<keyword evidence="1" id="KW-0812">Transmembrane</keyword>
<evidence type="ECO:0000313" key="3">
    <source>
        <dbReference type="Proteomes" id="UP000032233"/>
    </source>
</evidence>
<reference evidence="2 3" key="1">
    <citation type="submission" date="2013-11" db="EMBL/GenBank/DDBJ databases">
        <title>Metagenomic analysis of a methanogenic consortium involved in long chain n-alkane degradation.</title>
        <authorList>
            <person name="Davidova I.A."/>
            <person name="Callaghan A.V."/>
            <person name="Wawrik B."/>
            <person name="Pruitt S."/>
            <person name="Marks C."/>
            <person name="Duncan K.E."/>
            <person name="Suflita J.M."/>
        </authorList>
    </citation>
    <scope>NUCLEOTIDE SEQUENCE [LARGE SCALE GENOMIC DNA]</scope>
    <source>
        <strain evidence="2 3">SPR</strain>
    </source>
</reference>
<keyword evidence="1" id="KW-1133">Transmembrane helix</keyword>
<organism evidence="2 3">
    <name type="scientific">Dethiosulfatarculus sandiegensis</name>
    <dbReference type="NCBI Taxonomy" id="1429043"/>
    <lineage>
        <taxon>Bacteria</taxon>
        <taxon>Pseudomonadati</taxon>
        <taxon>Thermodesulfobacteriota</taxon>
        <taxon>Desulfarculia</taxon>
        <taxon>Desulfarculales</taxon>
        <taxon>Desulfarculaceae</taxon>
        <taxon>Dethiosulfatarculus</taxon>
    </lineage>
</organism>
<accession>A0A0D2JV56</accession>
<feature type="transmembrane region" description="Helical" evidence="1">
    <location>
        <begin position="420"/>
        <end position="440"/>
    </location>
</feature>
<dbReference type="EMBL" id="AZAC01000016">
    <property type="protein sequence ID" value="KIX13440.1"/>
    <property type="molecule type" value="Genomic_DNA"/>
</dbReference>
<evidence type="ECO:0000256" key="1">
    <source>
        <dbReference type="SAM" id="Phobius"/>
    </source>
</evidence>
<feature type="transmembrane region" description="Helical" evidence="1">
    <location>
        <begin position="187"/>
        <end position="206"/>
    </location>
</feature>
<keyword evidence="3" id="KW-1185">Reference proteome</keyword>